<evidence type="ECO:0000256" key="8">
    <source>
        <dbReference type="ARBA" id="ARBA00023224"/>
    </source>
</evidence>
<evidence type="ECO:0000256" key="2">
    <source>
        <dbReference type="ARBA" id="ARBA00022475"/>
    </source>
</evidence>
<evidence type="ECO:0000256" key="5">
    <source>
        <dbReference type="ARBA" id="ARBA00023040"/>
    </source>
</evidence>
<evidence type="ECO:0000259" key="10">
    <source>
        <dbReference type="PROSITE" id="PS50262"/>
    </source>
</evidence>
<dbReference type="InterPro" id="IPR050569">
    <property type="entry name" value="TAAR"/>
</dbReference>
<dbReference type="AlphaFoldDB" id="A0A137NR45"/>
<evidence type="ECO:0000256" key="6">
    <source>
        <dbReference type="ARBA" id="ARBA00023136"/>
    </source>
</evidence>
<dbReference type="PANTHER" id="PTHR24249">
    <property type="entry name" value="HISTAMINE RECEPTOR-RELATED G-PROTEIN COUPLED RECEPTOR"/>
    <property type="match status" value="1"/>
</dbReference>
<feature type="transmembrane region" description="Helical" evidence="9">
    <location>
        <begin position="71"/>
        <end position="92"/>
    </location>
</feature>
<proteinExistence type="predicted"/>
<evidence type="ECO:0000256" key="4">
    <source>
        <dbReference type="ARBA" id="ARBA00022989"/>
    </source>
</evidence>
<evidence type="ECO:0000256" key="1">
    <source>
        <dbReference type="ARBA" id="ARBA00004651"/>
    </source>
</evidence>
<evidence type="ECO:0000256" key="9">
    <source>
        <dbReference type="SAM" id="Phobius"/>
    </source>
</evidence>
<accession>A0A137NR45</accession>
<reference evidence="11 12" key="1">
    <citation type="journal article" date="2015" name="Genome Biol. Evol.">
        <title>Phylogenomic analyses indicate that early fungi evolved digesting cell walls of algal ancestors of land plants.</title>
        <authorList>
            <person name="Chang Y."/>
            <person name="Wang S."/>
            <person name="Sekimoto S."/>
            <person name="Aerts A.L."/>
            <person name="Choi C."/>
            <person name="Clum A."/>
            <person name="LaButti K.M."/>
            <person name="Lindquist E.A."/>
            <person name="Yee Ngan C."/>
            <person name="Ohm R.A."/>
            <person name="Salamov A.A."/>
            <person name="Grigoriev I.V."/>
            <person name="Spatafora J.W."/>
            <person name="Berbee M.L."/>
        </authorList>
    </citation>
    <scope>NUCLEOTIDE SEQUENCE [LARGE SCALE GENOMIC DNA]</scope>
    <source>
        <strain evidence="11 12">NRRL 28638</strain>
    </source>
</reference>
<feature type="transmembrane region" description="Helical" evidence="9">
    <location>
        <begin position="209"/>
        <end position="232"/>
    </location>
</feature>
<keyword evidence="4 9" id="KW-1133">Transmembrane helix</keyword>
<evidence type="ECO:0000313" key="11">
    <source>
        <dbReference type="EMBL" id="KXN65243.1"/>
    </source>
</evidence>
<keyword evidence="2" id="KW-1003">Cell membrane</keyword>
<name>A0A137NR45_CONC2</name>
<dbReference type="SUPFAM" id="SSF81321">
    <property type="entry name" value="Family A G protein-coupled receptor-like"/>
    <property type="match status" value="1"/>
</dbReference>
<dbReference type="GO" id="GO:0005886">
    <property type="term" value="C:plasma membrane"/>
    <property type="evidence" value="ECO:0007669"/>
    <property type="project" value="UniProtKB-SubCell"/>
</dbReference>
<keyword evidence="6 9" id="KW-0472">Membrane</keyword>
<keyword evidence="5" id="KW-0297">G-protein coupled receptor</keyword>
<gene>
    <name evidence="11" type="ORF">CONCODRAFT_13244</name>
</gene>
<evidence type="ECO:0000256" key="3">
    <source>
        <dbReference type="ARBA" id="ARBA00022692"/>
    </source>
</evidence>
<evidence type="ECO:0000313" key="12">
    <source>
        <dbReference type="Proteomes" id="UP000070444"/>
    </source>
</evidence>
<sequence length="262" mass="30046">MQEVAAGSELLGFAIGKLRYGSHYLDADTKACKAAGFIVQWIARVEITTVSILSTLRYLIVCHKKEKSLRFWLIILALSLVPCTFIYIYGAAKKDSTPTVSYLHCQPYSLPSKLSSVMTIVIPFLYLIPCWVVTYCYFAIGVTANKHLNTLKREAHTNGDEHLLKIITQQKFKMVIQLLLVFVIYNVNFMLSYITFILKYAIGYKRPPIIDALVFVMVHGTVAINPIITITFQPDVNNEFVMILVRFQARFKKRIRNLFYNR</sequence>
<keyword evidence="3 9" id="KW-0812">Transmembrane</keyword>
<dbReference type="EMBL" id="KQ964936">
    <property type="protein sequence ID" value="KXN65243.1"/>
    <property type="molecule type" value="Genomic_DNA"/>
</dbReference>
<keyword evidence="7" id="KW-0675">Receptor</keyword>
<dbReference type="PANTHER" id="PTHR24249:SF372">
    <property type="entry name" value="G-PROTEIN COUPLED RECEPTORS FAMILY 1 PROFILE DOMAIN-CONTAINING PROTEIN"/>
    <property type="match status" value="1"/>
</dbReference>
<protein>
    <recommendedName>
        <fullName evidence="10">G-protein coupled receptors family 1 profile domain-containing protein</fullName>
    </recommendedName>
</protein>
<dbReference type="Proteomes" id="UP000070444">
    <property type="component" value="Unassembled WGS sequence"/>
</dbReference>
<feature type="transmembrane region" description="Helical" evidence="9">
    <location>
        <begin position="175"/>
        <end position="197"/>
    </location>
</feature>
<feature type="domain" description="G-protein coupled receptors family 1 profile" evidence="10">
    <location>
        <begin position="1"/>
        <end position="229"/>
    </location>
</feature>
<evidence type="ECO:0000256" key="7">
    <source>
        <dbReference type="ARBA" id="ARBA00023170"/>
    </source>
</evidence>
<dbReference type="CDD" id="cd00637">
    <property type="entry name" value="7tm_classA_rhodopsin-like"/>
    <property type="match status" value="1"/>
</dbReference>
<organism evidence="11 12">
    <name type="scientific">Conidiobolus coronatus (strain ATCC 28846 / CBS 209.66 / NRRL 28638)</name>
    <name type="common">Delacroixia coronata</name>
    <dbReference type="NCBI Taxonomy" id="796925"/>
    <lineage>
        <taxon>Eukaryota</taxon>
        <taxon>Fungi</taxon>
        <taxon>Fungi incertae sedis</taxon>
        <taxon>Zoopagomycota</taxon>
        <taxon>Entomophthoromycotina</taxon>
        <taxon>Entomophthoromycetes</taxon>
        <taxon>Entomophthorales</taxon>
        <taxon>Ancylistaceae</taxon>
        <taxon>Conidiobolus</taxon>
    </lineage>
</organism>
<feature type="transmembrane region" description="Helical" evidence="9">
    <location>
        <begin position="120"/>
        <end position="144"/>
    </location>
</feature>
<dbReference type="GO" id="GO:0004930">
    <property type="term" value="F:G protein-coupled receptor activity"/>
    <property type="evidence" value="ECO:0007669"/>
    <property type="project" value="UniProtKB-KW"/>
</dbReference>
<feature type="transmembrane region" description="Helical" evidence="9">
    <location>
        <begin position="38"/>
        <end position="59"/>
    </location>
</feature>
<keyword evidence="8" id="KW-0807">Transducer</keyword>
<keyword evidence="12" id="KW-1185">Reference proteome</keyword>
<dbReference type="InterPro" id="IPR017452">
    <property type="entry name" value="GPCR_Rhodpsn_7TM"/>
</dbReference>
<comment type="subcellular location">
    <subcellularLocation>
        <location evidence="1">Cell membrane</location>
        <topology evidence="1">Multi-pass membrane protein</topology>
    </subcellularLocation>
</comment>
<dbReference type="PROSITE" id="PS50262">
    <property type="entry name" value="G_PROTEIN_RECEP_F1_2"/>
    <property type="match status" value="1"/>
</dbReference>
<dbReference type="Gene3D" id="1.20.1070.10">
    <property type="entry name" value="Rhodopsin 7-helix transmembrane proteins"/>
    <property type="match status" value="1"/>
</dbReference>